<dbReference type="EMBL" id="QDKL01000003">
    <property type="protein sequence ID" value="RZF20879.1"/>
    <property type="molecule type" value="Genomic_DNA"/>
</dbReference>
<gene>
    <name evidence="2" type="ORF">DAY19_12915</name>
</gene>
<dbReference type="Proteomes" id="UP000443582">
    <property type="component" value="Unassembled WGS sequence"/>
</dbReference>
<feature type="transmembrane region" description="Helical" evidence="1">
    <location>
        <begin position="189"/>
        <end position="207"/>
    </location>
</feature>
<keyword evidence="1" id="KW-0812">Transmembrane</keyword>
<evidence type="ECO:0008006" key="4">
    <source>
        <dbReference type="Google" id="ProtNLM"/>
    </source>
</evidence>
<keyword evidence="1" id="KW-0472">Membrane</keyword>
<name>A0ABY0ID41_9BACT</name>
<keyword evidence="3" id="KW-1185">Reference proteome</keyword>
<keyword evidence="1" id="KW-1133">Transmembrane helix</keyword>
<feature type="transmembrane region" description="Helical" evidence="1">
    <location>
        <begin position="227"/>
        <end position="257"/>
    </location>
</feature>
<feature type="transmembrane region" description="Helical" evidence="1">
    <location>
        <begin position="12"/>
        <end position="31"/>
    </location>
</feature>
<evidence type="ECO:0000313" key="3">
    <source>
        <dbReference type="Proteomes" id="UP000443582"/>
    </source>
</evidence>
<dbReference type="RefSeq" id="WP_115363125.1">
    <property type="nucleotide sequence ID" value="NZ_QDKL01000003.1"/>
</dbReference>
<comment type="caution">
    <text evidence="2">The sequence shown here is derived from an EMBL/GenBank/DDBJ whole genome shotgun (WGS) entry which is preliminary data.</text>
</comment>
<evidence type="ECO:0000256" key="1">
    <source>
        <dbReference type="SAM" id="Phobius"/>
    </source>
</evidence>
<protein>
    <recommendedName>
        <fullName evidence="4">MotA/TolQ/ExbB proton channel domain-containing protein</fullName>
    </recommendedName>
</protein>
<organism evidence="2 3">
    <name type="scientific">Halobacteriovorax vibrionivorans</name>
    <dbReference type="NCBI Taxonomy" id="2152716"/>
    <lineage>
        <taxon>Bacteria</taxon>
        <taxon>Pseudomonadati</taxon>
        <taxon>Bdellovibrionota</taxon>
        <taxon>Bacteriovoracia</taxon>
        <taxon>Bacteriovoracales</taxon>
        <taxon>Halobacteriovoraceae</taxon>
        <taxon>Halobacteriovorax</taxon>
    </lineage>
</organism>
<proteinExistence type="predicted"/>
<reference evidence="3" key="1">
    <citation type="journal article" date="2019" name="Int. J. Syst. Evol. Microbiol.">
        <title>Halobacteriovorax valvorus sp. nov., a novel prokaryotic predator isolated from coastal seawater of China.</title>
        <authorList>
            <person name="Chen M.-X."/>
        </authorList>
    </citation>
    <scope>NUCLEOTIDE SEQUENCE [LARGE SCALE GENOMIC DNA]</scope>
    <source>
        <strain evidence="3">BL9</strain>
    </source>
</reference>
<evidence type="ECO:0000313" key="2">
    <source>
        <dbReference type="EMBL" id="RZF20879.1"/>
    </source>
</evidence>
<sequence length="325" mass="37000">MIELVLGFFGNYLIEFMMGLLCCALVFRYLAYRHSKDDDAYYSRFTRELDACIDDDKQKNIPIDDIDSYMSNLLGRVNAALPDNALRFSNNANIQNRHYDGKEAMQQREIDKEAQSSDGTSISLNQYIGSKHGLIASIHGESSVFKSTVPPNYTELTDRIMSDDRNWTKLYGHIPIDGASRMIDILPNLFIVFGVFGTFIGIAMALPEIAAIDFNNIEKSSDNLTNFVINVAFSMKTSIAGIFFSLILTFLNTLFPLPEKRFKIFKKVETSMQNLWYHLQRGNAKEQIAMEGVLKVLQSIERYLKEDAPLKEQQHAKRDDKKDAA</sequence>
<accession>A0ABY0ID41</accession>